<dbReference type="SMART" id="SM00028">
    <property type="entry name" value="TPR"/>
    <property type="match status" value="3"/>
</dbReference>
<name>A0A1D8D5U6_CHLLM</name>
<sequence length="176" mass="19361">MKPLKEVAGAYLALSDAQRQLLESNYDEAAASCRKAMEISRTMPPEEAFDHAGFDAFCHAGLAEALAGLGSFDEALRSADKALHHFNRRGELNQDEGKLWISAVYSRALALDGLGRGAEALPEFKKSVEMLDERKGEAPGKERMKEVAASRIAALGNSGKKDKKPEGYKAWWEFWS</sequence>
<dbReference type="InterPro" id="IPR024552">
    <property type="entry name" value="DUF3856"/>
</dbReference>
<dbReference type="Gene3D" id="1.25.40.10">
    <property type="entry name" value="Tetratricopeptide repeat domain"/>
    <property type="match status" value="1"/>
</dbReference>
<protein>
    <recommendedName>
        <fullName evidence="1">DUF3856 domain-containing protein</fullName>
    </recommendedName>
</protein>
<evidence type="ECO:0000313" key="2">
    <source>
        <dbReference type="EMBL" id="AOS84777.1"/>
    </source>
</evidence>
<proteinExistence type="predicted"/>
<dbReference type="EMBL" id="CP017305">
    <property type="protein sequence ID" value="AOS84777.1"/>
    <property type="molecule type" value="Genomic_DNA"/>
</dbReference>
<dbReference type="OrthoDB" id="594835at2"/>
<dbReference type="Pfam" id="PF12968">
    <property type="entry name" value="DUF3856"/>
    <property type="match status" value="1"/>
</dbReference>
<dbReference type="InterPro" id="IPR011990">
    <property type="entry name" value="TPR-like_helical_dom_sf"/>
</dbReference>
<evidence type="ECO:0000313" key="3">
    <source>
        <dbReference type="Proteomes" id="UP000095185"/>
    </source>
</evidence>
<dbReference type="RefSeq" id="WP_069810966.1">
    <property type="nucleotide sequence ID" value="NZ_CP017305.1"/>
</dbReference>
<organism evidence="2 3">
    <name type="scientific">Chlorobaculum limnaeum</name>
    <dbReference type="NCBI Taxonomy" id="274537"/>
    <lineage>
        <taxon>Bacteria</taxon>
        <taxon>Pseudomonadati</taxon>
        <taxon>Chlorobiota</taxon>
        <taxon>Chlorobiia</taxon>
        <taxon>Chlorobiales</taxon>
        <taxon>Chlorobiaceae</taxon>
        <taxon>Chlorobaculum</taxon>
    </lineage>
</organism>
<dbReference type="Proteomes" id="UP000095185">
    <property type="component" value="Chromosome"/>
</dbReference>
<feature type="domain" description="DUF3856" evidence="1">
    <location>
        <begin position="2"/>
        <end position="144"/>
    </location>
</feature>
<dbReference type="KEGG" id="clz:BIU88_11920"/>
<reference evidence="2" key="1">
    <citation type="submission" date="2016-09" db="EMBL/GenBank/DDBJ databases">
        <title>Genome sequence of Chlorobaculum limnaeum.</title>
        <authorList>
            <person name="Liu Z."/>
            <person name="Tank M."/>
            <person name="Bryant D.A."/>
        </authorList>
    </citation>
    <scope>NUCLEOTIDE SEQUENCE [LARGE SCALE GENOMIC DNA]</scope>
    <source>
        <strain evidence="2">DSM 1677</strain>
    </source>
</reference>
<gene>
    <name evidence="2" type="ORF">BIU88_11920</name>
</gene>
<accession>A0A1D8D5U6</accession>
<keyword evidence="3" id="KW-1185">Reference proteome</keyword>
<dbReference type="SUPFAM" id="SSF48452">
    <property type="entry name" value="TPR-like"/>
    <property type="match status" value="1"/>
</dbReference>
<dbReference type="InterPro" id="IPR019734">
    <property type="entry name" value="TPR_rpt"/>
</dbReference>
<evidence type="ECO:0000259" key="1">
    <source>
        <dbReference type="Pfam" id="PF12968"/>
    </source>
</evidence>
<dbReference type="AlphaFoldDB" id="A0A1D8D5U6"/>
<dbReference type="STRING" id="274537.BIU88_11920"/>